<organism evidence="3 4">
    <name type="scientific">Plantactinospora solaniradicis</name>
    <dbReference type="NCBI Taxonomy" id="1723736"/>
    <lineage>
        <taxon>Bacteria</taxon>
        <taxon>Bacillati</taxon>
        <taxon>Actinomycetota</taxon>
        <taxon>Actinomycetes</taxon>
        <taxon>Micromonosporales</taxon>
        <taxon>Micromonosporaceae</taxon>
        <taxon>Plantactinospora</taxon>
    </lineage>
</organism>
<keyword evidence="4" id="KW-1185">Reference proteome</keyword>
<protein>
    <recommendedName>
        <fullName evidence="5">Serine/threonine protein kinase</fullName>
    </recommendedName>
</protein>
<evidence type="ECO:0000256" key="1">
    <source>
        <dbReference type="SAM" id="MobiDB-lite"/>
    </source>
</evidence>
<feature type="region of interest" description="Disordered" evidence="1">
    <location>
        <begin position="110"/>
        <end position="206"/>
    </location>
</feature>
<evidence type="ECO:0000256" key="2">
    <source>
        <dbReference type="SAM" id="Phobius"/>
    </source>
</evidence>
<sequence>MREQHSSRVDDGTAGRPLAGVTVHPPSDPNALGATPAPAAATVLPQGAPLLTASGRRPVRVRPVFVDRTGRRRRLTVLAGFAVGAGLLVSLGLLTLGLLAGGPVTVPGWPDIRGEQAPEEAGVGRLSVDDSPSATPPDGSGRTGSPVDGSARPPVATSRPAPPPTPGPTTTDRPGQGDLHRNPKAVQSTTDPDKPGKPRRSSGAPG</sequence>
<gene>
    <name evidence="3" type="ORF">ACFP2T_26675</name>
</gene>
<evidence type="ECO:0008006" key="5">
    <source>
        <dbReference type="Google" id="ProtNLM"/>
    </source>
</evidence>
<dbReference type="Proteomes" id="UP001596203">
    <property type="component" value="Unassembled WGS sequence"/>
</dbReference>
<dbReference type="EMBL" id="JBHSPR010000020">
    <property type="protein sequence ID" value="MFC6019780.1"/>
    <property type="molecule type" value="Genomic_DNA"/>
</dbReference>
<dbReference type="RefSeq" id="WP_377426057.1">
    <property type="nucleotide sequence ID" value="NZ_JBHSPR010000020.1"/>
</dbReference>
<feature type="region of interest" description="Disordered" evidence="1">
    <location>
        <begin position="1"/>
        <end position="36"/>
    </location>
</feature>
<keyword evidence="2" id="KW-0472">Membrane</keyword>
<evidence type="ECO:0000313" key="4">
    <source>
        <dbReference type="Proteomes" id="UP001596203"/>
    </source>
</evidence>
<name>A0ABW1KDB8_9ACTN</name>
<proteinExistence type="predicted"/>
<evidence type="ECO:0000313" key="3">
    <source>
        <dbReference type="EMBL" id="MFC6019780.1"/>
    </source>
</evidence>
<reference evidence="4" key="1">
    <citation type="journal article" date="2019" name="Int. J. Syst. Evol. Microbiol.">
        <title>The Global Catalogue of Microorganisms (GCM) 10K type strain sequencing project: providing services to taxonomists for standard genome sequencing and annotation.</title>
        <authorList>
            <consortium name="The Broad Institute Genomics Platform"/>
            <consortium name="The Broad Institute Genome Sequencing Center for Infectious Disease"/>
            <person name="Wu L."/>
            <person name="Ma J."/>
        </authorList>
    </citation>
    <scope>NUCLEOTIDE SEQUENCE [LARGE SCALE GENOMIC DNA]</scope>
    <source>
        <strain evidence="4">ZS-35-S2</strain>
    </source>
</reference>
<keyword evidence="2" id="KW-0812">Transmembrane</keyword>
<feature type="transmembrane region" description="Helical" evidence="2">
    <location>
        <begin position="75"/>
        <end position="100"/>
    </location>
</feature>
<comment type="caution">
    <text evidence="3">The sequence shown here is derived from an EMBL/GenBank/DDBJ whole genome shotgun (WGS) entry which is preliminary data.</text>
</comment>
<accession>A0ABW1KDB8</accession>
<keyword evidence="2" id="KW-1133">Transmembrane helix</keyword>
<feature type="compositionally biased region" description="Basic and acidic residues" evidence="1">
    <location>
        <begin position="1"/>
        <end position="13"/>
    </location>
</feature>